<dbReference type="InterPro" id="IPR013103">
    <property type="entry name" value="RVT_2"/>
</dbReference>
<dbReference type="PANTHER" id="PTHR11439">
    <property type="entry name" value="GAG-POL-RELATED RETROTRANSPOSON"/>
    <property type="match status" value="1"/>
</dbReference>
<gene>
    <name evidence="3" type="ORF">UBRO_20981</name>
</gene>
<evidence type="ECO:0000259" key="2">
    <source>
        <dbReference type="Pfam" id="PF07727"/>
    </source>
</evidence>
<feature type="compositionally biased region" description="Polar residues" evidence="1">
    <location>
        <begin position="1"/>
        <end position="18"/>
    </location>
</feature>
<dbReference type="EMBL" id="LT558139">
    <property type="protein sequence ID" value="SAM86438.1"/>
    <property type="molecule type" value="Genomic_DNA"/>
</dbReference>
<dbReference type="PANTHER" id="PTHR11439:SF483">
    <property type="entry name" value="PEPTIDE SYNTHASE GLIP-LIKE, PUTATIVE (AFU_ORTHOLOGUE AFUA_3G12920)-RELATED"/>
    <property type="match status" value="1"/>
</dbReference>
<organism evidence="3 4">
    <name type="scientific">Ustilago bromivora</name>
    <dbReference type="NCBI Taxonomy" id="307758"/>
    <lineage>
        <taxon>Eukaryota</taxon>
        <taxon>Fungi</taxon>
        <taxon>Dikarya</taxon>
        <taxon>Basidiomycota</taxon>
        <taxon>Ustilaginomycotina</taxon>
        <taxon>Ustilaginomycetes</taxon>
        <taxon>Ustilaginales</taxon>
        <taxon>Ustilaginaceae</taxon>
        <taxon>Ustilago</taxon>
    </lineage>
</organism>
<evidence type="ECO:0000256" key="1">
    <source>
        <dbReference type="SAM" id="MobiDB-lite"/>
    </source>
</evidence>
<proteinExistence type="predicted"/>
<feature type="region of interest" description="Disordered" evidence="1">
    <location>
        <begin position="1"/>
        <end position="28"/>
    </location>
</feature>
<protein>
    <recommendedName>
        <fullName evidence="2">Reverse transcriptase Ty1/copia-type domain-containing protein</fullName>
    </recommendedName>
</protein>
<evidence type="ECO:0000313" key="4">
    <source>
        <dbReference type="Proteomes" id="UP000179920"/>
    </source>
</evidence>
<feature type="domain" description="Reverse transcriptase Ty1/copia-type" evidence="2">
    <location>
        <begin position="221"/>
        <end position="364"/>
    </location>
</feature>
<dbReference type="CDD" id="cd09272">
    <property type="entry name" value="RNase_HI_RT_Ty1"/>
    <property type="match status" value="1"/>
</dbReference>
<name>A0A1K0GEB8_9BASI</name>
<evidence type="ECO:0000313" key="3">
    <source>
        <dbReference type="EMBL" id="SAM86438.1"/>
    </source>
</evidence>
<reference evidence="4" key="1">
    <citation type="submission" date="2016-04" db="EMBL/GenBank/DDBJ databases">
        <authorList>
            <person name="Guldener U."/>
            <person name="Guldener U."/>
        </authorList>
    </citation>
    <scope>NUCLEOTIDE SEQUENCE [LARGE SCALE GENOMIC DNA]</scope>
    <source>
        <strain evidence="4">UB2112</strain>
    </source>
</reference>
<dbReference type="Pfam" id="PF07727">
    <property type="entry name" value="RVT_2"/>
    <property type="match status" value="1"/>
</dbReference>
<sequence length="649" mass="70761">MIPSSLPTYSCQRDSGIQSSSSESSSFNHDWDRMMTEIEEVSEIIVDFDVIAADLQAELHMAPSEGGNIMQGPTHTHTQEDVSLLKTPHSSAVADVYDGVSVLESSCTESPDPLDLLSYTTFAATCSTTWAPTVSSHHLDCMAFVVTVMNGTSLIASGQQLCSADSILLEPLSLSKAKTCNNWHKWQEAMVSEMASMNKMNVFELADIPADGKLIGICWIPPPFKTKETKGKCCRLKKALYGLKQARCLWHVALDEQLQAFSFKCCQAEPCMYTHSSSDAMVLLVVYLNDLLIIRAITSRVQLVQQQLSSVFNITDQGSVSHIIGLNMQYSQEAHTLSNNQSRYIEGVLAKFGMDKVWAASTPATETINTFRPQEDDTASAEEVCHYTSFVGSLLWITQGSRPDITFAVGCCTCFAANPSGEHLVSAKCILRYLKGTVGVSLSAKTPSGGQILTGWANSDWVGLHNCRRSTSGYVFTIDGLVCSWSSQLQLTVANSSVKEAEYVALTVATKELLWASMFLCELKQPVPKTAEIHVSTGTLIIHSHSGELAFDQNIPILHSNSSGACAIASDPQHFKRTKHIDITDFFLRDKIASRQLTITPVQSSENLADILTKPLAAPTILHLQQLLGMVVSMEHTGSRGGTEGNDPI</sequence>
<accession>A0A1K0GEB8</accession>
<dbReference type="AlphaFoldDB" id="A0A1K0GEB8"/>
<dbReference type="Proteomes" id="UP000179920">
    <property type="component" value="Chromosome XXIII"/>
</dbReference>